<keyword evidence="2" id="KW-0812">Transmembrane</keyword>
<sequence length="347" mass="39206">MAGLLAWAADVVGKNGKDGCDEEEDQIPLVVTEEQQRYVDELGRKATTLSRSIQDLRLRLPPPDISQRLPHLLAHSLASNAALALQLDSHSATREQAQVREQTLLEENSAYENAISICEARIEERTHEADSLLRKLKELEDVEKSLTAEQEDAQASLDERYYKSSSESRVPPADTEAVKSVMLEKLESKKNDLSSMEEKVQELEKSWAAIQERALKQPSPGFAFTAQREKTLDKQLHTLIEQLAAKQAQAEGIVGEIHSNEMELERLNSLCRRYESFNVEGNAARNRFKRTNSDRGFGSDHEVDAHSYLPYSSATRNESQTRLMYLRSAFVVYILALQVLVFIKISF</sequence>
<dbReference type="HOGENOM" id="CLU_049523_0_0_1"/>
<protein>
    <submittedName>
        <fullName evidence="3">Uncharacterized protein</fullName>
    </submittedName>
</protein>
<keyword evidence="2" id="KW-1133">Transmembrane helix</keyword>
<dbReference type="PANTHER" id="PTHR37761:SF2">
    <property type="entry name" value="OS09G0108400 PROTEIN"/>
    <property type="match status" value="1"/>
</dbReference>
<accession>A0A0D3B1E5</accession>
<dbReference type="Gramene" id="Bo3g010780.1">
    <property type="protein sequence ID" value="Bo3g010780.1"/>
    <property type="gene ID" value="Bo3g010780"/>
</dbReference>
<evidence type="ECO:0000256" key="1">
    <source>
        <dbReference type="SAM" id="MobiDB-lite"/>
    </source>
</evidence>
<name>A0A0D3B1E5_BRAOL</name>
<proteinExistence type="predicted"/>
<feature type="region of interest" description="Disordered" evidence="1">
    <location>
        <begin position="149"/>
        <end position="176"/>
    </location>
</feature>
<keyword evidence="4" id="KW-1185">Reference proteome</keyword>
<evidence type="ECO:0000313" key="4">
    <source>
        <dbReference type="Proteomes" id="UP000032141"/>
    </source>
</evidence>
<keyword evidence="2" id="KW-0472">Membrane</keyword>
<evidence type="ECO:0000256" key="2">
    <source>
        <dbReference type="SAM" id="Phobius"/>
    </source>
</evidence>
<reference evidence="3" key="2">
    <citation type="submission" date="2015-03" db="UniProtKB">
        <authorList>
            <consortium name="EnsemblPlants"/>
        </authorList>
    </citation>
    <scope>IDENTIFICATION</scope>
</reference>
<organism evidence="3 4">
    <name type="scientific">Brassica oleracea var. oleracea</name>
    <dbReference type="NCBI Taxonomy" id="109376"/>
    <lineage>
        <taxon>Eukaryota</taxon>
        <taxon>Viridiplantae</taxon>
        <taxon>Streptophyta</taxon>
        <taxon>Embryophyta</taxon>
        <taxon>Tracheophyta</taxon>
        <taxon>Spermatophyta</taxon>
        <taxon>Magnoliopsida</taxon>
        <taxon>eudicotyledons</taxon>
        <taxon>Gunneridae</taxon>
        <taxon>Pentapetalae</taxon>
        <taxon>rosids</taxon>
        <taxon>malvids</taxon>
        <taxon>Brassicales</taxon>
        <taxon>Brassicaceae</taxon>
        <taxon>Brassiceae</taxon>
        <taxon>Brassica</taxon>
    </lineage>
</organism>
<dbReference type="PANTHER" id="PTHR37761">
    <property type="entry name" value="OS09G0108400 PROTEIN"/>
    <property type="match status" value="1"/>
</dbReference>
<reference evidence="3 4" key="1">
    <citation type="journal article" date="2014" name="Genome Biol.">
        <title>Transcriptome and methylome profiling reveals relics of genome dominance in the mesopolyploid Brassica oleracea.</title>
        <authorList>
            <person name="Parkin I.A."/>
            <person name="Koh C."/>
            <person name="Tang H."/>
            <person name="Robinson S.J."/>
            <person name="Kagale S."/>
            <person name="Clarke W.E."/>
            <person name="Town C.D."/>
            <person name="Nixon J."/>
            <person name="Krishnakumar V."/>
            <person name="Bidwell S.L."/>
            <person name="Denoeud F."/>
            <person name="Belcram H."/>
            <person name="Links M.G."/>
            <person name="Just J."/>
            <person name="Clarke C."/>
            <person name="Bender T."/>
            <person name="Huebert T."/>
            <person name="Mason A.S."/>
            <person name="Pires J.C."/>
            <person name="Barker G."/>
            <person name="Moore J."/>
            <person name="Walley P.G."/>
            <person name="Manoli S."/>
            <person name="Batley J."/>
            <person name="Edwards D."/>
            <person name="Nelson M.N."/>
            <person name="Wang X."/>
            <person name="Paterson A.H."/>
            <person name="King G."/>
            <person name="Bancroft I."/>
            <person name="Chalhoub B."/>
            <person name="Sharpe A.G."/>
        </authorList>
    </citation>
    <scope>NUCLEOTIDE SEQUENCE</scope>
    <source>
        <strain evidence="3 4">cv. TO1000</strain>
    </source>
</reference>
<dbReference type="STRING" id="109376.A0A0D3B1E5"/>
<dbReference type="eggNOG" id="ENOG502SKIT">
    <property type="taxonomic scope" value="Eukaryota"/>
</dbReference>
<feature type="transmembrane region" description="Helical" evidence="2">
    <location>
        <begin position="324"/>
        <end position="343"/>
    </location>
</feature>
<evidence type="ECO:0000313" key="3">
    <source>
        <dbReference type="EnsemblPlants" id="Bo3g010780.1"/>
    </source>
</evidence>
<dbReference type="AlphaFoldDB" id="A0A0D3B1E5"/>
<dbReference type="EnsemblPlants" id="Bo3g010780.1">
    <property type="protein sequence ID" value="Bo3g010780.1"/>
    <property type="gene ID" value="Bo3g010780"/>
</dbReference>
<dbReference type="Proteomes" id="UP000032141">
    <property type="component" value="Chromosome C3"/>
</dbReference>
<dbReference type="OMA" id="KDGCDEE"/>